<feature type="domain" description="VanZ-like" evidence="2">
    <location>
        <begin position="13"/>
        <end position="135"/>
    </location>
</feature>
<proteinExistence type="predicted"/>
<dbReference type="InterPro" id="IPR053150">
    <property type="entry name" value="Teicoplanin_resist-assoc"/>
</dbReference>
<feature type="transmembrane region" description="Helical" evidence="1">
    <location>
        <begin position="94"/>
        <end position="112"/>
    </location>
</feature>
<dbReference type="PANTHER" id="PTHR36834:SF2">
    <property type="entry name" value="MEMBRANE PROTEIN"/>
    <property type="match status" value="1"/>
</dbReference>
<keyword evidence="1" id="KW-0812">Transmembrane</keyword>
<keyword evidence="1" id="KW-0472">Membrane</keyword>
<feature type="transmembrane region" description="Helical" evidence="1">
    <location>
        <begin position="7"/>
        <end position="29"/>
    </location>
</feature>
<evidence type="ECO:0000259" key="2">
    <source>
        <dbReference type="Pfam" id="PF04892"/>
    </source>
</evidence>
<dbReference type="OrthoDB" id="4942035at2"/>
<dbReference type="PANTHER" id="PTHR36834">
    <property type="entry name" value="MEMBRANE PROTEIN-RELATED"/>
    <property type="match status" value="1"/>
</dbReference>
<feature type="transmembrane region" description="Helical" evidence="1">
    <location>
        <begin position="146"/>
        <end position="168"/>
    </location>
</feature>
<dbReference type="Proteomes" id="UP000234545">
    <property type="component" value="Unassembled WGS sequence"/>
</dbReference>
<dbReference type="Pfam" id="PF04892">
    <property type="entry name" value="VanZ"/>
    <property type="match status" value="1"/>
</dbReference>
<dbReference type="InterPro" id="IPR006976">
    <property type="entry name" value="VanZ-like"/>
</dbReference>
<organism evidence="3 4">
    <name type="scientific">Schaalia turicensis</name>
    <dbReference type="NCBI Taxonomy" id="131111"/>
    <lineage>
        <taxon>Bacteria</taxon>
        <taxon>Bacillati</taxon>
        <taxon>Actinomycetota</taxon>
        <taxon>Actinomycetes</taxon>
        <taxon>Actinomycetales</taxon>
        <taxon>Actinomycetaceae</taxon>
        <taxon>Schaalia</taxon>
    </lineage>
</organism>
<dbReference type="AlphaFoldDB" id="A0A2I1I3K9"/>
<gene>
    <name evidence="3" type="ORF">CYJ25_08060</name>
</gene>
<comment type="caution">
    <text evidence="3">The sequence shown here is derived from an EMBL/GenBank/DDBJ whole genome shotgun (WGS) entry which is preliminary data.</text>
</comment>
<keyword evidence="1" id="KW-1133">Transmembrane helix</keyword>
<evidence type="ECO:0000256" key="1">
    <source>
        <dbReference type="SAM" id="Phobius"/>
    </source>
</evidence>
<dbReference type="EMBL" id="PKKJ01000016">
    <property type="protein sequence ID" value="PKY65717.1"/>
    <property type="molecule type" value="Genomic_DNA"/>
</dbReference>
<dbReference type="RefSeq" id="WP_101628641.1">
    <property type="nucleotide sequence ID" value="NZ_PKKJ01000016.1"/>
</dbReference>
<feature type="transmembrane region" description="Helical" evidence="1">
    <location>
        <begin position="64"/>
        <end position="82"/>
    </location>
</feature>
<name>A0A2I1I3K9_9ACTO</name>
<evidence type="ECO:0000313" key="4">
    <source>
        <dbReference type="Proteomes" id="UP000234545"/>
    </source>
</evidence>
<reference evidence="3 4" key="1">
    <citation type="submission" date="2017-12" db="EMBL/GenBank/DDBJ databases">
        <title>Phylogenetic diversity of female urinary microbiome.</title>
        <authorList>
            <person name="Thomas-White K."/>
            <person name="Wolfe A.J."/>
        </authorList>
    </citation>
    <scope>NUCLEOTIDE SEQUENCE [LARGE SCALE GENOMIC DNA]</scope>
    <source>
        <strain evidence="3 4">UMB0250</strain>
    </source>
</reference>
<accession>A0A2I1I3K9</accession>
<evidence type="ECO:0000313" key="3">
    <source>
        <dbReference type="EMBL" id="PKY65717.1"/>
    </source>
</evidence>
<protein>
    <submittedName>
        <fullName evidence="3">VanZ family protein</fullName>
    </submittedName>
</protein>
<sequence>MREKTRCLTYAVFGIYLLLLLWMVLFKFATSVDDILDMRHARYLNLIPFTDSANLYGSNFFDEIVVNFLIFIPFGLYMRMLLKRRSWLIQLLPPFLASVAFEVVQYVFAIGVSDITDVIMNTAGAATGLVVFALLARFWPEKSEKVINVIGLVLEILFIGFLTFLIIANS</sequence>
<feature type="transmembrane region" description="Helical" evidence="1">
    <location>
        <begin position="118"/>
        <end position="139"/>
    </location>
</feature>